<comment type="similarity">
    <text evidence="2">Belongs to the cytidine and deoxycytidylate deaminase family.</text>
</comment>
<dbReference type="RefSeq" id="WP_021294631.1">
    <property type="nucleotide sequence ID" value="NZ_AURB01000001.1"/>
</dbReference>
<dbReference type="STRING" id="1356854.N007_00080"/>
<dbReference type="KEGG" id="aaco:K1I37_01425"/>
<dbReference type="Gene3D" id="3.40.140.10">
    <property type="entry name" value="Cytidine Deaminase, domain 2"/>
    <property type="match status" value="1"/>
</dbReference>
<dbReference type="PANTHER" id="PTHR11086:SF18">
    <property type="entry name" value="DEOXYCYTIDYLATE DEAMINASE"/>
    <property type="match status" value="1"/>
</dbReference>
<dbReference type="PROSITE" id="PS51747">
    <property type="entry name" value="CYT_DCMP_DEAMINASES_2"/>
    <property type="match status" value="1"/>
</dbReference>
<dbReference type="GO" id="GO:0005737">
    <property type="term" value="C:cytoplasm"/>
    <property type="evidence" value="ECO:0007669"/>
    <property type="project" value="TreeGrafter"/>
</dbReference>
<dbReference type="InterPro" id="IPR015517">
    <property type="entry name" value="dCMP_deaminase-rel"/>
</dbReference>
<accession>A0A9E6ZHR7</accession>
<dbReference type="Proteomes" id="UP000829401">
    <property type="component" value="Chromosome"/>
</dbReference>
<dbReference type="PANTHER" id="PTHR11086">
    <property type="entry name" value="DEOXYCYTIDYLATE DEAMINASE-RELATED"/>
    <property type="match status" value="1"/>
</dbReference>
<dbReference type="eggNOG" id="COG2131">
    <property type="taxonomic scope" value="Bacteria"/>
</dbReference>
<sequence>MEQSHDRPSWDEYFMMMARDVVAQRATCNRRKVGAVMVRNKRILTTGYNGSPPGMPHCTEVGCWEVDGHCIRTIHAEQNAIAQAALHGVSTDGATIYITAAPCVNCAKLLIAAGVSRVVYADEYTESLGQQVLAEKGILCEQYTGR</sequence>
<evidence type="ECO:0000313" key="9">
    <source>
        <dbReference type="Proteomes" id="UP000829401"/>
    </source>
</evidence>
<accession>T0DUK4</accession>
<organism evidence="8 9">
    <name type="scientific">Alicyclobacillus acidoterrestris (strain ATCC 49025 / DSM 3922 / CIP 106132 / NCIMB 13137 / GD3B)</name>
    <dbReference type="NCBI Taxonomy" id="1356854"/>
    <lineage>
        <taxon>Bacteria</taxon>
        <taxon>Bacillati</taxon>
        <taxon>Bacillota</taxon>
        <taxon>Bacilli</taxon>
        <taxon>Bacillales</taxon>
        <taxon>Alicyclobacillaceae</taxon>
        <taxon>Alicyclobacillus</taxon>
    </lineage>
</organism>
<dbReference type="InterPro" id="IPR016192">
    <property type="entry name" value="APOBEC/CMP_deaminase_Zn-bd"/>
</dbReference>
<dbReference type="PIRSF" id="PIRSF006019">
    <property type="entry name" value="dCMP_deaminase"/>
    <property type="match status" value="1"/>
</dbReference>
<keyword evidence="9" id="KW-1185">Reference proteome</keyword>
<reference evidence="9" key="1">
    <citation type="journal article" date="2022" name="G3 (Bethesda)">
        <title>Unveiling the complete genome sequence of Alicyclobacillus acidoterrestris DSM 3922T, a taint-producing strain.</title>
        <authorList>
            <person name="Leonardo I.C."/>
            <person name="Barreto Crespo M.T."/>
            <person name="Gaspar F.B."/>
        </authorList>
    </citation>
    <scope>NUCLEOTIDE SEQUENCE [LARGE SCALE GENOMIC DNA]</scope>
    <source>
        <strain evidence="9">DSM 3922</strain>
    </source>
</reference>
<dbReference type="SUPFAM" id="SSF53927">
    <property type="entry name" value="Cytidine deaminase-like"/>
    <property type="match status" value="1"/>
</dbReference>
<dbReference type="AlphaFoldDB" id="T0DUK4"/>
<evidence type="ECO:0000256" key="3">
    <source>
        <dbReference type="ARBA" id="ARBA00022723"/>
    </source>
</evidence>
<evidence type="ECO:0000256" key="7">
    <source>
        <dbReference type="PIRSR" id="PIRSR006019-2"/>
    </source>
</evidence>
<evidence type="ECO:0000256" key="5">
    <source>
        <dbReference type="ARBA" id="ARBA00022833"/>
    </source>
</evidence>
<dbReference type="PROSITE" id="PS00903">
    <property type="entry name" value="CYT_DCMP_DEAMINASES_1"/>
    <property type="match status" value="1"/>
</dbReference>
<keyword evidence="4" id="KW-0378">Hydrolase</keyword>
<feature type="binding site" evidence="7">
    <location>
        <position position="75"/>
    </location>
    <ligand>
        <name>Zn(2+)</name>
        <dbReference type="ChEBI" id="CHEBI:29105"/>
        <note>catalytic</note>
    </ligand>
</feature>
<feature type="active site" description="Proton donor" evidence="6">
    <location>
        <position position="77"/>
    </location>
</feature>
<keyword evidence="3 7" id="KW-0479">Metal-binding</keyword>
<feature type="binding site" evidence="7">
    <location>
        <position position="106"/>
    </location>
    <ligand>
        <name>Zn(2+)</name>
        <dbReference type="ChEBI" id="CHEBI:29105"/>
        <note>catalytic</note>
    </ligand>
</feature>
<protein>
    <submittedName>
        <fullName evidence="8">dCMP deaminase family protein</fullName>
    </submittedName>
</protein>
<dbReference type="EMBL" id="CP080467">
    <property type="protein sequence ID" value="UNO49248.1"/>
    <property type="molecule type" value="Genomic_DNA"/>
</dbReference>
<evidence type="ECO:0000256" key="6">
    <source>
        <dbReference type="PIRSR" id="PIRSR006019-1"/>
    </source>
</evidence>
<feature type="binding site" evidence="7">
    <location>
        <position position="103"/>
    </location>
    <ligand>
        <name>Zn(2+)</name>
        <dbReference type="ChEBI" id="CHEBI:29105"/>
        <note>catalytic</note>
    </ligand>
</feature>
<dbReference type="InterPro" id="IPR016193">
    <property type="entry name" value="Cytidine_deaminase-like"/>
</dbReference>
<evidence type="ECO:0000256" key="4">
    <source>
        <dbReference type="ARBA" id="ARBA00022801"/>
    </source>
</evidence>
<dbReference type="GO" id="GO:0008270">
    <property type="term" value="F:zinc ion binding"/>
    <property type="evidence" value="ECO:0007669"/>
    <property type="project" value="InterPro"/>
</dbReference>
<comment type="cofactor">
    <cofactor evidence="1 7">
        <name>Zn(2+)</name>
        <dbReference type="ChEBI" id="CHEBI:29105"/>
    </cofactor>
</comment>
<evidence type="ECO:0000256" key="1">
    <source>
        <dbReference type="ARBA" id="ARBA00001947"/>
    </source>
</evidence>
<proteinExistence type="inferred from homology"/>
<dbReference type="GO" id="GO:0006220">
    <property type="term" value="P:pyrimidine nucleotide metabolic process"/>
    <property type="evidence" value="ECO:0007669"/>
    <property type="project" value="InterPro"/>
</dbReference>
<dbReference type="Pfam" id="PF00383">
    <property type="entry name" value="dCMP_cyt_deam_1"/>
    <property type="match status" value="1"/>
</dbReference>
<name>T0DUK4_ALIAG</name>
<dbReference type="InterPro" id="IPR035105">
    <property type="entry name" value="Deoxycytidylate_deaminase_dom"/>
</dbReference>
<evidence type="ECO:0000256" key="2">
    <source>
        <dbReference type="ARBA" id="ARBA00006576"/>
    </source>
</evidence>
<evidence type="ECO:0000313" key="8">
    <source>
        <dbReference type="EMBL" id="UNO49248.1"/>
    </source>
</evidence>
<dbReference type="GO" id="GO:0004132">
    <property type="term" value="F:dCMP deaminase activity"/>
    <property type="evidence" value="ECO:0007669"/>
    <property type="project" value="InterPro"/>
</dbReference>
<gene>
    <name evidence="8" type="ORF">K1I37_01425</name>
</gene>
<dbReference type="CDD" id="cd01286">
    <property type="entry name" value="deoxycytidylate_deaminase"/>
    <property type="match status" value="1"/>
</dbReference>
<dbReference type="InterPro" id="IPR002125">
    <property type="entry name" value="CMP_dCMP_dom"/>
</dbReference>
<keyword evidence="5 7" id="KW-0862">Zinc</keyword>
<dbReference type="InterPro" id="IPR016473">
    <property type="entry name" value="dCMP_deaminase"/>
</dbReference>